<organism evidence="15 16">
    <name type="scientific">Desulfoferula mesophila</name>
    <dbReference type="NCBI Taxonomy" id="3058419"/>
    <lineage>
        <taxon>Bacteria</taxon>
        <taxon>Pseudomonadati</taxon>
        <taxon>Thermodesulfobacteriota</taxon>
        <taxon>Desulfarculia</taxon>
        <taxon>Desulfarculales</taxon>
        <taxon>Desulfarculaceae</taxon>
        <taxon>Desulfoferula</taxon>
    </lineage>
</organism>
<dbReference type="GO" id="GO:0008177">
    <property type="term" value="F:succinate dehydrogenase (quinone) activity"/>
    <property type="evidence" value="ECO:0007669"/>
    <property type="project" value="UniProtKB-EC"/>
</dbReference>
<feature type="domain" description="Fumarate reductase/succinate dehydrogenase flavoprotein-like C-terminal" evidence="14">
    <location>
        <begin position="471"/>
        <end position="600"/>
    </location>
</feature>
<dbReference type="GO" id="GO:0050660">
    <property type="term" value="F:flavin adenine dinucleotide binding"/>
    <property type="evidence" value="ECO:0007669"/>
    <property type="project" value="InterPro"/>
</dbReference>
<dbReference type="GO" id="GO:0005886">
    <property type="term" value="C:plasma membrane"/>
    <property type="evidence" value="ECO:0007669"/>
    <property type="project" value="UniProtKB-SubCell"/>
</dbReference>
<evidence type="ECO:0000256" key="5">
    <source>
        <dbReference type="ARBA" id="ARBA00022448"/>
    </source>
</evidence>
<evidence type="ECO:0000259" key="14">
    <source>
        <dbReference type="Pfam" id="PF02910"/>
    </source>
</evidence>
<accession>A0AAU9ELX3</accession>
<evidence type="ECO:0000256" key="4">
    <source>
        <dbReference type="ARBA" id="ARBA00012792"/>
    </source>
</evidence>
<dbReference type="InterPro" id="IPR003952">
    <property type="entry name" value="FRD_SDH_FAD_BS"/>
</dbReference>
<dbReference type="SUPFAM" id="SSF46977">
    <property type="entry name" value="Succinate dehydrogenase/fumarate reductase flavoprotein C-terminal domain"/>
    <property type="match status" value="1"/>
</dbReference>
<dbReference type="InterPro" id="IPR030664">
    <property type="entry name" value="SdhA/FrdA/AprA"/>
</dbReference>
<dbReference type="KEGG" id="dmp:FAK_26250"/>
<evidence type="ECO:0000256" key="11">
    <source>
        <dbReference type="ARBA" id="ARBA00049220"/>
    </source>
</evidence>
<name>A0AAU9ELX3_9BACT</name>
<evidence type="ECO:0000256" key="3">
    <source>
        <dbReference type="ARBA" id="ARBA00008040"/>
    </source>
</evidence>
<dbReference type="EMBL" id="AP028679">
    <property type="protein sequence ID" value="BEQ15559.1"/>
    <property type="molecule type" value="Genomic_DNA"/>
</dbReference>
<keyword evidence="5" id="KW-0813">Transport</keyword>
<keyword evidence="16" id="KW-1185">Reference proteome</keyword>
<protein>
    <recommendedName>
        <fullName evidence="4">succinate dehydrogenase</fullName>
        <ecNumber evidence="4">1.3.5.1</ecNumber>
    </recommendedName>
</protein>
<comment type="cofactor">
    <cofactor evidence="1">
        <name>FAD</name>
        <dbReference type="ChEBI" id="CHEBI:57692"/>
    </cofactor>
</comment>
<dbReference type="InterPro" id="IPR036188">
    <property type="entry name" value="FAD/NAD-bd_sf"/>
</dbReference>
<evidence type="ECO:0000256" key="12">
    <source>
        <dbReference type="PIRSR" id="PIRSR630664-50"/>
    </source>
</evidence>
<dbReference type="Pfam" id="PF02910">
    <property type="entry name" value="Succ_DH_flav_C"/>
    <property type="match status" value="1"/>
</dbReference>
<dbReference type="InterPro" id="IPR015939">
    <property type="entry name" value="Fum_Rdtase/Succ_DH_flav-like_C"/>
</dbReference>
<evidence type="ECO:0000259" key="13">
    <source>
        <dbReference type="Pfam" id="PF00890"/>
    </source>
</evidence>
<keyword evidence="9" id="KW-0560">Oxidoreductase</keyword>
<gene>
    <name evidence="15" type="primary">fdrA</name>
    <name evidence="15" type="ORF">FAK_26250</name>
</gene>
<dbReference type="GO" id="GO:0009061">
    <property type="term" value="P:anaerobic respiration"/>
    <property type="evidence" value="ECO:0007669"/>
    <property type="project" value="TreeGrafter"/>
</dbReference>
<evidence type="ECO:0000256" key="1">
    <source>
        <dbReference type="ARBA" id="ARBA00001974"/>
    </source>
</evidence>
<comment type="catalytic activity">
    <reaction evidence="11">
        <text>a quinone + succinate = fumarate + a quinol</text>
        <dbReference type="Rhea" id="RHEA:40523"/>
        <dbReference type="ChEBI" id="CHEBI:24646"/>
        <dbReference type="ChEBI" id="CHEBI:29806"/>
        <dbReference type="ChEBI" id="CHEBI:30031"/>
        <dbReference type="ChEBI" id="CHEBI:132124"/>
        <dbReference type="EC" id="1.3.5.1"/>
    </reaction>
</comment>
<dbReference type="EC" id="1.3.5.1" evidence="4"/>
<dbReference type="AlphaFoldDB" id="A0AAU9ELX3"/>
<evidence type="ECO:0000256" key="6">
    <source>
        <dbReference type="ARBA" id="ARBA00022630"/>
    </source>
</evidence>
<evidence type="ECO:0000313" key="15">
    <source>
        <dbReference type="EMBL" id="BEQ15559.1"/>
    </source>
</evidence>
<dbReference type="RefSeq" id="WP_338600111.1">
    <property type="nucleotide sequence ID" value="NZ_AP028679.1"/>
</dbReference>
<evidence type="ECO:0000256" key="9">
    <source>
        <dbReference type="ARBA" id="ARBA00023002"/>
    </source>
</evidence>
<comment type="subcellular location">
    <subcellularLocation>
        <location evidence="2">Cell inner membrane</location>
        <topology evidence="2">Peripheral membrane protein</topology>
        <orientation evidence="2">Cytoplasmic side</orientation>
    </subcellularLocation>
</comment>
<dbReference type="InterPro" id="IPR003953">
    <property type="entry name" value="FAD-dep_OxRdtase_2_FAD-bd"/>
</dbReference>
<comment type="similarity">
    <text evidence="3">Belongs to the FAD-dependent oxidoreductase 2 family. FRD/SDH subfamily.</text>
</comment>
<dbReference type="NCBIfam" id="TIGR01812">
    <property type="entry name" value="sdhA_frdA_Gneg"/>
    <property type="match status" value="1"/>
</dbReference>
<dbReference type="PROSITE" id="PS00504">
    <property type="entry name" value="FRD_SDH_FAD_BINDING"/>
    <property type="match status" value="1"/>
</dbReference>
<feature type="active site" description="Proton acceptor" evidence="12">
    <location>
        <position position="303"/>
    </location>
</feature>
<sequence>MEHETFYTDLLCVGAGLAGERVAISAAAAGFDAILLSLVPARRSHSCAAEGGMQAALGNCAMGEGDSPDVHFADTVKGSDWGCDQECARIFADTAPTAVREAAYWGMPWNRVVAGKAKYWKGGEEFEAEEKKDKHGLITARAFGGTAKWRTCYTADGTGHTLLYTLDNKITQLGVSVHDRVEAVSLIHDGANCMGCVARDLKTGKLRVYLAKATLIATGGYGRLYSETTNTVINDGGGHIIALDTGLVPFGNPEAVQFHPTGVVPTNILVTEGCRGDGGTLLDVDEKRFMDKYEPAKAELASRDVVSRWMMYHIAQGKGVPSPYGDHLWLDIRHLGAKHITTKLREVYDLCRNFLGVDPIHQLIPVRPAQHYSMGGVRTNSDGAAYGLKGLFSCGESACWDMHGFNRLGGNSLAETIVAGRHVGTKVVEFLEGAQVTLSSALADEGLAKMDERVKRLVNRTDGAENVYAIRDAMQKVMMDKVGIFRNGDDLQSAVDTLREIYAQAQKIGLRSSGVGANPELALALKMPGMVRLAICVAYGALMRTESRGCHARDDYKARNDRDWLNRTLAYWRDTQADLPTLEYEPSTQVMYLPPGDRGYGKTEIIPMDAPKED</sequence>
<keyword evidence="10" id="KW-0472">Membrane</keyword>
<dbReference type="SUPFAM" id="SSF51905">
    <property type="entry name" value="FAD/NAD(P)-binding domain"/>
    <property type="match status" value="1"/>
</dbReference>
<dbReference type="InterPro" id="IPR014006">
    <property type="entry name" value="Succ_Dhase_FrdA_Gneg"/>
</dbReference>
<keyword evidence="6" id="KW-0285">Flavoprotein</keyword>
<dbReference type="Pfam" id="PF00890">
    <property type="entry name" value="FAD_binding_2"/>
    <property type="match status" value="1"/>
</dbReference>
<dbReference type="NCBIfam" id="NF006383">
    <property type="entry name" value="PRK08626.1"/>
    <property type="match status" value="1"/>
</dbReference>
<evidence type="ECO:0000313" key="16">
    <source>
        <dbReference type="Proteomes" id="UP001366166"/>
    </source>
</evidence>
<evidence type="ECO:0000256" key="2">
    <source>
        <dbReference type="ARBA" id="ARBA00004515"/>
    </source>
</evidence>
<evidence type="ECO:0000256" key="7">
    <source>
        <dbReference type="ARBA" id="ARBA00022827"/>
    </source>
</evidence>
<dbReference type="InterPro" id="IPR027477">
    <property type="entry name" value="Succ_DH/fumarate_Rdtase_cat_sf"/>
</dbReference>
<dbReference type="GO" id="GO:0009055">
    <property type="term" value="F:electron transfer activity"/>
    <property type="evidence" value="ECO:0007669"/>
    <property type="project" value="TreeGrafter"/>
</dbReference>
<dbReference type="PANTHER" id="PTHR11632">
    <property type="entry name" value="SUCCINATE DEHYDROGENASE 2 FLAVOPROTEIN SUBUNIT"/>
    <property type="match status" value="1"/>
</dbReference>
<dbReference type="Gene3D" id="1.20.58.100">
    <property type="entry name" value="Fumarate reductase/succinate dehydrogenase flavoprotein-like, C-terminal domain"/>
    <property type="match status" value="1"/>
</dbReference>
<dbReference type="Gene3D" id="3.50.50.60">
    <property type="entry name" value="FAD/NAD(P)-binding domain"/>
    <property type="match status" value="1"/>
</dbReference>
<keyword evidence="7" id="KW-0274">FAD</keyword>
<dbReference type="InterPro" id="IPR037099">
    <property type="entry name" value="Fum_R/Succ_DH_flav-like_C_sf"/>
</dbReference>
<dbReference type="FunFam" id="3.90.700.10:FF:000005">
    <property type="entry name" value="Succinate dehydrogenase flavoprotein subunit"/>
    <property type="match status" value="1"/>
</dbReference>
<dbReference type="Proteomes" id="UP001366166">
    <property type="component" value="Chromosome"/>
</dbReference>
<dbReference type="Gene3D" id="3.10.20.820">
    <property type="match status" value="1"/>
</dbReference>
<keyword evidence="8" id="KW-0249">Electron transport</keyword>
<evidence type="ECO:0000256" key="8">
    <source>
        <dbReference type="ARBA" id="ARBA00022982"/>
    </source>
</evidence>
<dbReference type="Gene3D" id="3.90.700.10">
    <property type="entry name" value="Succinate dehydrogenase/fumarate reductase flavoprotein, catalytic domain"/>
    <property type="match status" value="1"/>
</dbReference>
<feature type="domain" description="FAD-dependent oxidoreductase 2 FAD-binding" evidence="13">
    <location>
        <begin position="9"/>
        <end position="413"/>
    </location>
</feature>
<dbReference type="SUPFAM" id="SSF56425">
    <property type="entry name" value="Succinate dehydrogenase/fumarate reductase flavoprotein, catalytic domain"/>
    <property type="match status" value="1"/>
</dbReference>
<evidence type="ECO:0000256" key="10">
    <source>
        <dbReference type="ARBA" id="ARBA00023136"/>
    </source>
</evidence>
<dbReference type="GO" id="GO:0022900">
    <property type="term" value="P:electron transport chain"/>
    <property type="evidence" value="ECO:0007669"/>
    <property type="project" value="InterPro"/>
</dbReference>
<proteinExistence type="inferred from homology"/>
<dbReference type="PANTHER" id="PTHR11632:SF71">
    <property type="entry name" value="FUMARATE REDUCTASE FLAVOPROTEIN SUBUNIT"/>
    <property type="match status" value="1"/>
</dbReference>
<reference evidence="16" key="1">
    <citation type="journal article" date="2023" name="Arch. Microbiol.">
        <title>Desulfoferula mesophilus gen. nov. sp. nov., a mesophilic sulfate-reducing bacterium isolated from a brackish lake sediment.</title>
        <authorList>
            <person name="Watanabe T."/>
            <person name="Yabe T."/>
            <person name="Tsuji J.M."/>
            <person name="Fukui M."/>
        </authorList>
    </citation>
    <scope>NUCLEOTIDE SEQUENCE [LARGE SCALE GENOMIC DNA]</scope>
    <source>
        <strain evidence="16">12FAK</strain>
    </source>
</reference>